<evidence type="ECO:0000313" key="3">
    <source>
        <dbReference type="Proteomes" id="UP000290567"/>
    </source>
</evidence>
<evidence type="ECO:0000259" key="1">
    <source>
        <dbReference type="Pfam" id="PF13454"/>
    </source>
</evidence>
<keyword evidence="3" id="KW-1185">Reference proteome</keyword>
<feature type="domain" description="FAD-dependent urate hydroxylase HpyO/Asp monooxygenase CreE-like FAD/NAD(P)-binding" evidence="1">
    <location>
        <begin position="8"/>
        <end position="182"/>
    </location>
</feature>
<protein>
    <submittedName>
        <fullName evidence="2">FAD(NAD)-dependent oxidoreductase</fullName>
    </submittedName>
</protein>
<evidence type="ECO:0000313" key="2">
    <source>
        <dbReference type="EMBL" id="GCF92295.1"/>
    </source>
</evidence>
<name>A0A4P5P3H7_9ENTE</name>
<comment type="caution">
    <text evidence="2">The sequence shown here is derived from an EMBL/GenBank/DDBJ whole genome shotgun (WGS) entry which is preliminary data.</text>
</comment>
<organism evidence="2 3">
    <name type="scientific">Enterococcus florum</name>
    <dbReference type="NCBI Taxonomy" id="2480627"/>
    <lineage>
        <taxon>Bacteria</taxon>
        <taxon>Bacillati</taxon>
        <taxon>Bacillota</taxon>
        <taxon>Bacilli</taxon>
        <taxon>Lactobacillales</taxon>
        <taxon>Enterococcaceae</taxon>
        <taxon>Enterococcus</taxon>
    </lineage>
</organism>
<accession>A0A4P5P3H7</accession>
<dbReference type="EMBL" id="BJCC01000001">
    <property type="protein sequence ID" value="GCF92295.1"/>
    <property type="molecule type" value="Genomic_DNA"/>
</dbReference>
<dbReference type="InterPro" id="IPR052189">
    <property type="entry name" value="L-asp_N-monooxygenase_NS-form"/>
</dbReference>
<dbReference type="AlphaFoldDB" id="A0A4P5P3H7"/>
<dbReference type="InterPro" id="IPR038732">
    <property type="entry name" value="HpyO/CreE_NAD-binding"/>
</dbReference>
<dbReference type="PANTHER" id="PTHR40254:SF1">
    <property type="entry name" value="BLR0577 PROTEIN"/>
    <property type="match status" value="1"/>
</dbReference>
<gene>
    <name evidence="2" type="ORF">NRIC_01860</name>
</gene>
<dbReference type="SUPFAM" id="SSF51905">
    <property type="entry name" value="FAD/NAD(P)-binding domain"/>
    <property type="match status" value="1"/>
</dbReference>
<dbReference type="RefSeq" id="WP_227873698.1">
    <property type="nucleotide sequence ID" value="NZ_BJCC01000001.1"/>
</dbReference>
<dbReference type="Proteomes" id="UP000290567">
    <property type="component" value="Unassembled WGS sequence"/>
</dbReference>
<dbReference type="Pfam" id="PF13454">
    <property type="entry name" value="NAD_binding_9"/>
    <property type="match status" value="1"/>
</dbReference>
<proteinExistence type="predicted"/>
<dbReference type="InterPro" id="IPR036188">
    <property type="entry name" value="FAD/NAD-bd_sf"/>
</dbReference>
<dbReference type="PANTHER" id="PTHR40254">
    <property type="entry name" value="BLR0577 PROTEIN"/>
    <property type="match status" value="1"/>
</dbReference>
<sequence>MKNMKKIAVIGAGPYGLMMLDQLIYQHSGTFPIELFIFDPDGPGGAVWSPKQRGTVLMNSVMQHVTLFSDGSPEKGRSTTRGPNLYEWCKSEAFTFIPTQADVDQRLFLKQAEKLQKNDCCERRFYGLYQRWFFQSLKEKLPSTIRLTMVPQKIMDLEMDAHITLFAEETWQVDQVILATGHGQDLPTDEEAELENYARKHQLYYQKPANPATVDLSKIGTKEDVIFRGVGLSFFDYVAMVPEFWGGHFYEEDGRLSYRLSGNEGRMIVGSGGGLPYHPRPVNQKEAGEDAQPQILTKERLDKFKPGDAPIFFDLMKKEAEIVYYQKKLTNLLIDVDAFLQDYVLMDRKEALVKHQVPKEDWLTMQELIEPAKKVSAQDFSSFVVDYLRQSIQVALAGNVDGPVAAAIDTLKEIQFPIHWMLDHQRFSADEIWNELWKSYNKEYGFITVGPPVLRTQQLLALVEAGLIVFLAPEMVIKGENGQFVTYSRQAKEQRYAARRLIEARIPSVSYHRTTNPLILKMKKRGYLAPHVLLTDDGEKETGALLVDENSHQVIDSQGKHSENLYCYGVPTEGIDWLNATTPRPKNNDRIFLVGKRIAASIYQKKS</sequence>
<reference evidence="3" key="1">
    <citation type="submission" date="2019-02" db="EMBL/GenBank/DDBJ databases">
        <title>Draft genome sequence of Enterococcus sp. Gos25-1.</title>
        <authorList>
            <person name="Tanaka N."/>
            <person name="Shiwa Y."/>
            <person name="Fujita N."/>
        </authorList>
    </citation>
    <scope>NUCLEOTIDE SEQUENCE [LARGE SCALE GENOMIC DNA]</scope>
    <source>
        <strain evidence="3">Gos25-1</strain>
    </source>
</reference>